<keyword evidence="2" id="KW-0812">Transmembrane</keyword>
<comment type="subcellular location">
    <subcellularLocation>
        <location evidence="1">Membrane</location>
        <topology evidence="1">Single-pass membrane protein</topology>
    </subcellularLocation>
</comment>
<gene>
    <name evidence="13" type="ORF">JRQ81_010659</name>
</gene>
<keyword evidence="5 10" id="KW-0106">Calcium</keyword>
<sequence>MEDTEGYRTTILQWLIMVFSWKTVSGQIYYSIPEEMHKGSYVGNIAKDLGMDGKQVSADGLRIVSSKGMIQYFALNVNSGHLQVQYSIPEETEKDSFVGNLAQDLGLEVRDLSKRKLAISSEKQYFSLNEHNGNLYVKDRIDREEICGKSATCVLNVEVVAHNPLNVFHVKIFIQDVNDNAPHFRKETIDLKVSESNLPGARFALGTADDEDIGINSLQNYQLSANPYFNLEIKDTKDGGKYAELKLQKQLDREEEEMHLLILTATDGGEPRKTGTAKIEVIVIDVNDNFPVFSQETYKISLKETASRGTLVLQVKASDSDKGSNAEIIYNFANIPESAAQKFYLDPRDGNITLKESIDFEDTQNYVMVIEASDGGGLVAHCRVEIECLLLMLAWKATSGQIHYSIPEEMHKGSFVGNIAKDLGMDRQQFSDLGLRIVPSVEWKQLKACGNAKEEFCNGF</sequence>
<dbReference type="FunFam" id="2.60.40.60:FF:000018">
    <property type="entry name" value="Protocadherin gamma c3"/>
    <property type="match status" value="1"/>
</dbReference>
<feature type="domain" description="Cadherin" evidence="12">
    <location>
        <begin position="185"/>
        <end position="293"/>
    </location>
</feature>
<dbReference type="PROSITE" id="PS00232">
    <property type="entry name" value="CADHERIN_1"/>
    <property type="match status" value="1"/>
</dbReference>
<keyword evidence="3 11" id="KW-0732">Signal</keyword>
<dbReference type="Proteomes" id="UP001142489">
    <property type="component" value="Unassembled WGS sequence"/>
</dbReference>
<organism evidence="13 14">
    <name type="scientific">Phrynocephalus forsythii</name>
    <dbReference type="NCBI Taxonomy" id="171643"/>
    <lineage>
        <taxon>Eukaryota</taxon>
        <taxon>Metazoa</taxon>
        <taxon>Chordata</taxon>
        <taxon>Craniata</taxon>
        <taxon>Vertebrata</taxon>
        <taxon>Euteleostomi</taxon>
        <taxon>Lepidosauria</taxon>
        <taxon>Squamata</taxon>
        <taxon>Bifurcata</taxon>
        <taxon>Unidentata</taxon>
        <taxon>Episquamata</taxon>
        <taxon>Toxicofera</taxon>
        <taxon>Iguania</taxon>
        <taxon>Acrodonta</taxon>
        <taxon>Agamidae</taxon>
        <taxon>Agaminae</taxon>
        <taxon>Phrynocephalus</taxon>
    </lineage>
</organism>
<evidence type="ECO:0000256" key="7">
    <source>
        <dbReference type="ARBA" id="ARBA00022989"/>
    </source>
</evidence>
<feature type="domain" description="Cadherin" evidence="12">
    <location>
        <begin position="83"/>
        <end position="184"/>
    </location>
</feature>
<dbReference type="InterPro" id="IPR002126">
    <property type="entry name" value="Cadherin-like_dom"/>
</dbReference>
<keyword evidence="8" id="KW-0472">Membrane</keyword>
<evidence type="ECO:0000259" key="12">
    <source>
        <dbReference type="PROSITE" id="PS50268"/>
    </source>
</evidence>
<evidence type="ECO:0000256" key="11">
    <source>
        <dbReference type="SAM" id="SignalP"/>
    </source>
</evidence>
<keyword evidence="6" id="KW-0130">Cell adhesion</keyword>
<evidence type="ECO:0000256" key="9">
    <source>
        <dbReference type="ARBA" id="ARBA00023180"/>
    </source>
</evidence>
<protein>
    <recommendedName>
        <fullName evidence="12">Cadherin domain-containing protein</fullName>
    </recommendedName>
</protein>
<reference evidence="13" key="1">
    <citation type="journal article" date="2023" name="DNA Res.">
        <title>Chromosome-level genome assembly of Phrynocephalus forsythii using third-generation DNA sequencing and Hi-C analysis.</title>
        <authorList>
            <person name="Qi Y."/>
            <person name="Zhao W."/>
            <person name="Zhao Y."/>
            <person name="Niu C."/>
            <person name="Cao S."/>
            <person name="Zhang Y."/>
        </authorList>
    </citation>
    <scope>NUCLEOTIDE SEQUENCE</scope>
    <source>
        <tissue evidence="13">Muscle</tissue>
    </source>
</reference>
<name>A0A9Q1B4W0_9SAUR</name>
<dbReference type="InterPro" id="IPR013164">
    <property type="entry name" value="Cadherin_N"/>
</dbReference>
<dbReference type="OrthoDB" id="6252479at2759"/>
<feature type="signal peptide" evidence="11">
    <location>
        <begin position="1"/>
        <end position="26"/>
    </location>
</feature>
<dbReference type="GO" id="GO:0005509">
    <property type="term" value="F:calcium ion binding"/>
    <property type="evidence" value="ECO:0007669"/>
    <property type="project" value="UniProtKB-UniRule"/>
</dbReference>
<evidence type="ECO:0000256" key="5">
    <source>
        <dbReference type="ARBA" id="ARBA00022837"/>
    </source>
</evidence>
<dbReference type="SUPFAM" id="SSF49313">
    <property type="entry name" value="Cadherin-like"/>
    <property type="match status" value="3"/>
</dbReference>
<dbReference type="InterPro" id="IPR050174">
    <property type="entry name" value="Protocadherin/Cadherin-CA"/>
</dbReference>
<keyword evidence="9" id="KW-0325">Glycoprotein</keyword>
<evidence type="ECO:0000256" key="3">
    <source>
        <dbReference type="ARBA" id="ARBA00022729"/>
    </source>
</evidence>
<dbReference type="Pfam" id="PF00028">
    <property type="entry name" value="Cadherin"/>
    <property type="match status" value="2"/>
</dbReference>
<evidence type="ECO:0000256" key="8">
    <source>
        <dbReference type="ARBA" id="ARBA00023136"/>
    </source>
</evidence>
<dbReference type="PANTHER" id="PTHR24028:SF73">
    <property type="entry name" value="PROTOCADHERIN GAMMA-B3-RELATED"/>
    <property type="match status" value="1"/>
</dbReference>
<comment type="caution">
    <text evidence="13">The sequence shown here is derived from an EMBL/GenBank/DDBJ whole genome shotgun (WGS) entry which is preliminary data.</text>
</comment>
<evidence type="ECO:0000256" key="2">
    <source>
        <dbReference type="ARBA" id="ARBA00022692"/>
    </source>
</evidence>
<dbReference type="CDD" id="cd11304">
    <property type="entry name" value="Cadherin_repeat"/>
    <property type="match status" value="3"/>
</dbReference>
<keyword evidence="14" id="KW-1185">Reference proteome</keyword>
<dbReference type="AlphaFoldDB" id="A0A9Q1B4W0"/>
<dbReference type="Pfam" id="PF08266">
    <property type="entry name" value="Cadherin_2"/>
    <property type="match status" value="2"/>
</dbReference>
<keyword evidence="4" id="KW-0677">Repeat</keyword>
<dbReference type="GO" id="GO:0007156">
    <property type="term" value="P:homophilic cell adhesion via plasma membrane adhesion molecules"/>
    <property type="evidence" value="ECO:0007669"/>
    <property type="project" value="InterPro"/>
</dbReference>
<dbReference type="PANTHER" id="PTHR24028">
    <property type="entry name" value="CADHERIN-87A"/>
    <property type="match status" value="1"/>
</dbReference>
<dbReference type="Gene3D" id="2.60.40.60">
    <property type="entry name" value="Cadherins"/>
    <property type="match status" value="5"/>
</dbReference>
<feature type="chain" id="PRO_5040266125" description="Cadherin domain-containing protein" evidence="11">
    <location>
        <begin position="27"/>
        <end position="460"/>
    </location>
</feature>
<dbReference type="FunFam" id="2.60.40.60:FF:000006">
    <property type="entry name" value="Protocadherin alpha 2"/>
    <property type="match status" value="1"/>
</dbReference>
<keyword evidence="7" id="KW-1133">Transmembrane helix</keyword>
<dbReference type="GO" id="GO:0005886">
    <property type="term" value="C:plasma membrane"/>
    <property type="evidence" value="ECO:0007669"/>
    <property type="project" value="InterPro"/>
</dbReference>
<evidence type="ECO:0000256" key="1">
    <source>
        <dbReference type="ARBA" id="ARBA00004167"/>
    </source>
</evidence>
<evidence type="ECO:0000256" key="6">
    <source>
        <dbReference type="ARBA" id="ARBA00022889"/>
    </source>
</evidence>
<dbReference type="InterPro" id="IPR020894">
    <property type="entry name" value="Cadherin_CS"/>
</dbReference>
<dbReference type="InterPro" id="IPR015919">
    <property type="entry name" value="Cadherin-like_sf"/>
</dbReference>
<feature type="domain" description="Cadherin" evidence="12">
    <location>
        <begin position="294"/>
        <end position="376"/>
    </location>
</feature>
<dbReference type="SMART" id="SM00112">
    <property type="entry name" value="CA"/>
    <property type="match status" value="3"/>
</dbReference>
<evidence type="ECO:0000313" key="13">
    <source>
        <dbReference type="EMBL" id="KAJ7338093.1"/>
    </source>
</evidence>
<evidence type="ECO:0000256" key="10">
    <source>
        <dbReference type="PROSITE-ProRule" id="PRU00043"/>
    </source>
</evidence>
<evidence type="ECO:0000256" key="4">
    <source>
        <dbReference type="ARBA" id="ARBA00022737"/>
    </source>
</evidence>
<dbReference type="FunFam" id="2.60.40.60:FF:000002">
    <property type="entry name" value="Protocadherin alpha 2"/>
    <property type="match status" value="1"/>
</dbReference>
<accession>A0A9Q1B4W0</accession>
<dbReference type="PROSITE" id="PS50268">
    <property type="entry name" value="CADHERIN_2"/>
    <property type="match status" value="3"/>
</dbReference>
<proteinExistence type="predicted"/>
<evidence type="ECO:0000313" key="14">
    <source>
        <dbReference type="Proteomes" id="UP001142489"/>
    </source>
</evidence>
<dbReference type="PRINTS" id="PR00205">
    <property type="entry name" value="CADHERIN"/>
</dbReference>
<dbReference type="EMBL" id="JAPFRF010000003">
    <property type="protein sequence ID" value="KAJ7338093.1"/>
    <property type="molecule type" value="Genomic_DNA"/>
</dbReference>